<sequence length="103" mass="11616">MSSYSSDYSLASGNQENRKQAVMDQVRNELALANAQELINKINEKCFSKCITKPGYKLESGEQTCIAKCMDRYMDAWNIVSRAYIGRVQKESSLQSGNSFTDQ</sequence>
<dbReference type="InterPro" id="IPR004217">
    <property type="entry name" value="Tim10-like"/>
</dbReference>
<comment type="subcellular location">
    <subcellularLocation>
        <location evidence="1 12">Mitochondrion inner membrane</location>
        <topology evidence="1 12">Peripheral membrane protein</topology>
        <orientation evidence="1 12">Intermembrane side</orientation>
    </subcellularLocation>
</comment>
<dbReference type="Proteomes" id="UP000439903">
    <property type="component" value="Unassembled WGS sequence"/>
</dbReference>
<keyword evidence="5 12" id="KW-0472">Membrane</keyword>
<name>A0A8H4AGK6_GIGMA</name>
<keyword evidence="9 12" id="KW-0496">Mitochondrion</keyword>
<protein>
    <recommendedName>
        <fullName evidence="12">Mitochondrial import inner membrane translocase subunit</fullName>
    </recommendedName>
</protein>
<evidence type="ECO:0000256" key="12">
    <source>
        <dbReference type="RuleBase" id="RU367043"/>
    </source>
</evidence>
<keyword evidence="8 12" id="KW-0811">Translocation</keyword>
<evidence type="ECO:0000256" key="4">
    <source>
        <dbReference type="ARBA" id="ARBA00022723"/>
    </source>
</evidence>
<evidence type="ECO:0000256" key="3">
    <source>
        <dbReference type="ARBA" id="ARBA00022448"/>
    </source>
</evidence>
<dbReference type="GO" id="GO:0005743">
    <property type="term" value="C:mitochondrial inner membrane"/>
    <property type="evidence" value="ECO:0007669"/>
    <property type="project" value="UniProtKB-SubCell"/>
</dbReference>
<keyword evidence="7 12" id="KW-0653">Protein transport</keyword>
<gene>
    <name evidence="15" type="ORF">F8M41_021581</name>
</gene>
<evidence type="ECO:0000256" key="5">
    <source>
        <dbReference type="ARBA" id="ARBA00022792"/>
    </source>
</evidence>
<comment type="subunit">
    <text evidence="12">Heterohexamer.</text>
</comment>
<evidence type="ECO:0000256" key="8">
    <source>
        <dbReference type="ARBA" id="ARBA00023010"/>
    </source>
</evidence>
<feature type="compositionally biased region" description="Low complexity" evidence="13">
    <location>
        <begin position="1"/>
        <end position="12"/>
    </location>
</feature>
<dbReference type="InterPro" id="IPR035427">
    <property type="entry name" value="Tim10-like_dom_sf"/>
</dbReference>
<keyword evidence="11 12" id="KW-0143">Chaperone</keyword>
<keyword evidence="3 12" id="KW-0813">Transport</keyword>
<comment type="domain">
    <text evidence="12">The twin CX3C motif contains 4 conserved Cys residues that form 2 disulfide bonds in the mitochondrial intermembrane space.</text>
</comment>
<keyword evidence="6" id="KW-0862">Zinc</keyword>
<dbReference type="Pfam" id="PF02953">
    <property type="entry name" value="zf-Tim10_DDP"/>
    <property type="match status" value="1"/>
</dbReference>
<dbReference type="FunFam" id="1.10.287.810:FF:000001">
    <property type="entry name" value="mitochondrial import inner membrane translocase subunit TIM13"/>
    <property type="match status" value="1"/>
</dbReference>
<dbReference type="GO" id="GO:0045039">
    <property type="term" value="P:protein insertion into mitochondrial inner membrane"/>
    <property type="evidence" value="ECO:0007669"/>
    <property type="project" value="UniProtKB-ARBA"/>
</dbReference>
<evidence type="ECO:0000313" key="16">
    <source>
        <dbReference type="Proteomes" id="UP000439903"/>
    </source>
</evidence>
<dbReference type="OrthoDB" id="7813104at2759"/>
<dbReference type="GO" id="GO:0015031">
    <property type="term" value="P:protein transport"/>
    <property type="evidence" value="ECO:0007669"/>
    <property type="project" value="UniProtKB-KW"/>
</dbReference>
<feature type="domain" description="Tim10-like" evidence="14">
    <location>
        <begin position="25"/>
        <end position="85"/>
    </location>
</feature>
<accession>A0A8H4AGK6</accession>
<evidence type="ECO:0000256" key="9">
    <source>
        <dbReference type="ARBA" id="ARBA00023128"/>
    </source>
</evidence>
<proteinExistence type="inferred from homology"/>
<evidence type="ECO:0000256" key="7">
    <source>
        <dbReference type="ARBA" id="ARBA00022927"/>
    </source>
</evidence>
<comment type="caution">
    <text evidence="15">The sequence shown here is derived from an EMBL/GenBank/DDBJ whole genome shotgun (WGS) entry which is preliminary data.</text>
</comment>
<evidence type="ECO:0000256" key="6">
    <source>
        <dbReference type="ARBA" id="ARBA00022833"/>
    </source>
</evidence>
<evidence type="ECO:0000256" key="11">
    <source>
        <dbReference type="ARBA" id="ARBA00023186"/>
    </source>
</evidence>
<comment type="similarity">
    <text evidence="2 12">Belongs to the small Tim family.</text>
</comment>
<dbReference type="AlphaFoldDB" id="A0A8H4AGK6"/>
<keyword evidence="10 12" id="KW-1015">Disulfide bond</keyword>
<reference evidence="15 16" key="1">
    <citation type="journal article" date="2019" name="Environ. Microbiol.">
        <title>At the nexus of three kingdoms: the genome of the mycorrhizal fungus Gigaspora margarita provides insights into plant, endobacterial and fungal interactions.</title>
        <authorList>
            <person name="Venice F."/>
            <person name="Ghignone S."/>
            <person name="Salvioli di Fossalunga A."/>
            <person name="Amselem J."/>
            <person name="Novero M."/>
            <person name="Xianan X."/>
            <person name="Sedzielewska Toro K."/>
            <person name="Morin E."/>
            <person name="Lipzen A."/>
            <person name="Grigoriev I.V."/>
            <person name="Henrissat B."/>
            <person name="Martin F.M."/>
            <person name="Bonfante P."/>
        </authorList>
    </citation>
    <scope>NUCLEOTIDE SEQUENCE [LARGE SCALE GENOMIC DNA]</scope>
    <source>
        <strain evidence="15 16">BEG34</strain>
    </source>
</reference>
<keyword evidence="4" id="KW-0479">Metal-binding</keyword>
<evidence type="ECO:0000259" key="14">
    <source>
        <dbReference type="Pfam" id="PF02953"/>
    </source>
</evidence>
<evidence type="ECO:0000256" key="10">
    <source>
        <dbReference type="ARBA" id="ARBA00023157"/>
    </source>
</evidence>
<dbReference type="Gene3D" id="1.10.287.810">
    <property type="entry name" value="Mitochondrial import inner membrane translocase subunit tim13 like domains"/>
    <property type="match status" value="1"/>
</dbReference>
<organism evidence="15 16">
    <name type="scientific">Gigaspora margarita</name>
    <dbReference type="NCBI Taxonomy" id="4874"/>
    <lineage>
        <taxon>Eukaryota</taxon>
        <taxon>Fungi</taxon>
        <taxon>Fungi incertae sedis</taxon>
        <taxon>Mucoromycota</taxon>
        <taxon>Glomeromycotina</taxon>
        <taxon>Glomeromycetes</taxon>
        <taxon>Diversisporales</taxon>
        <taxon>Gigasporaceae</taxon>
        <taxon>Gigaspora</taxon>
    </lineage>
</organism>
<evidence type="ECO:0000256" key="13">
    <source>
        <dbReference type="SAM" id="MobiDB-lite"/>
    </source>
</evidence>
<dbReference type="GO" id="GO:0046872">
    <property type="term" value="F:metal ion binding"/>
    <property type="evidence" value="ECO:0007669"/>
    <property type="project" value="UniProtKB-KW"/>
</dbReference>
<keyword evidence="16" id="KW-1185">Reference proteome</keyword>
<dbReference type="GO" id="GO:0042719">
    <property type="term" value="C:mitochondrial intermembrane space chaperone complex"/>
    <property type="evidence" value="ECO:0007669"/>
    <property type="project" value="UniProtKB-ARBA"/>
</dbReference>
<feature type="region of interest" description="Disordered" evidence="13">
    <location>
        <begin position="1"/>
        <end position="21"/>
    </location>
</feature>
<dbReference type="EMBL" id="WTPW01000637">
    <property type="protein sequence ID" value="KAF0492650.1"/>
    <property type="molecule type" value="Genomic_DNA"/>
</dbReference>
<dbReference type="SUPFAM" id="SSF144122">
    <property type="entry name" value="Tim10-like"/>
    <property type="match status" value="1"/>
</dbReference>
<comment type="function">
    <text evidence="12">Mitochondrial intermembrane chaperone that participates in the import and insertion of some multi-pass transmembrane proteins into the mitochondrial inner membrane. Also required for the transfer of beta-barrel precursors from the TOM complex to the sorting and assembly machinery (SAM complex) of the outer membrane. Acts as a chaperone-like protein that protects the hydrophobic precursors from aggregation and guide them through the mitochondrial intermembrane space.</text>
</comment>
<keyword evidence="5 12" id="KW-0999">Mitochondrion inner membrane</keyword>
<evidence type="ECO:0000313" key="15">
    <source>
        <dbReference type="EMBL" id="KAF0492650.1"/>
    </source>
</evidence>
<evidence type="ECO:0000256" key="1">
    <source>
        <dbReference type="ARBA" id="ARBA00004137"/>
    </source>
</evidence>
<evidence type="ECO:0000256" key="2">
    <source>
        <dbReference type="ARBA" id="ARBA00006720"/>
    </source>
</evidence>